<comment type="cofactor">
    <cofactor evidence="1">
        <name>a divalent metal cation</name>
        <dbReference type="ChEBI" id="CHEBI:60240"/>
    </cofactor>
</comment>
<evidence type="ECO:0008006" key="8">
    <source>
        <dbReference type="Google" id="ProtNLM"/>
    </source>
</evidence>
<feature type="region of interest" description="Disordered" evidence="3">
    <location>
        <begin position="143"/>
        <end position="239"/>
    </location>
</feature>
<sequence length="239" mass="25704">MLIVTREGGRRCKLPPHQRARVGLVYLRRHDTLAQIAVGLGISVGTAHAYVMAVVQHLSGRAPVLLRVLREADRDCVLLDGTLAECDRVGDSRADFSQKHRRHGVNVRVATGPAGNLLWISPALPGRTYDLTAARAHRIVRICERQGAPSSPTVPTSGPAPRGNHTDQTAPEPGPHHDPADDQPSPASGTSTGRTKHRATQVLADPPPGPLQPQPDDRHRRSHPDPGASTLMNLIAVSR</sequence>
<dbReference type="InterPro" id="IPR027805">
    <property type="entry name" value="Transposase_HTH_dom"/>
</dbReference>
<evidence type="ECO:0000259" key="4">
    <source>
        <dbReference type="Pfam" id="PF13359"/>
    </source>
</evidence>
<organism evidence="6 7">
    <name type="scientific">Streptomyces griseomycini</name>
    <dbReference type="NCBI Taxonomy" id="66895"/>
    <lineage>
        <taxon>Bacteria</taxon>
        <taxon>Bacillati</taxon>
        <taxon>Actinomycetota</taxon>
        <taxon>Actinomycetes</taxon>
        <taxon>Kitasatosporales</taxon>
        <taxon>Streptomycetaceae</taxon>
        <taxon>Streptomyces</taxon>
    </lineage>
</organism>
<keyword evidence="7" id="KW-1185">Reference proteome</keyword>
<evidence type="ECO:0000259" key="5">
    <source>
        <dbReference type="Pfam" id="PF13613"/>
    </source>
</evidence>
<dbReference type="Proteomes" id="UP000579523">
    <property type="component" value="Unassembled WGS sequence"/>
</dbReference>
<keyword evidence="2" id="KW-0479">Metal-binding</keyword>
<name>A0A7W7M176_9ACTN</name>
<dbReference type="Pfam" id="PF13613">
    <property type="entry name" value="HTH_Tnp_4"/>
    <property type="match status" value="1"/>
</dbReference>
<evidence type="ECO:0000256" key="2">
    <source>
        <dbReference type="ARBA" id="ARBA00022723"/>
    </source>
</evidence>
<feature type="domain" description="Transposase Helix-turn-helix" evidence="5">
    <location>
        <begin position="12"/>
        <end position="57"/>
    </location>
</feature>
<accession>A0A7W7M176</accession>
<dbReference type="Pfam" id="PF13359">
    <property type="entry name" value="DDE_Tnp_4"/>
    <property type="match status" value="1"/>
</dbReference>
<proteinExistence type="predicted"/>
<feature type="domain" description="DDE Tnp4" evidence="4">
    <location>
        <begin position="79"/>
        <end position="144"/>
    </location>
</feature>
<evidence type="ECO:0000313" key="6">
    <source>
        <dbReference type="EMBL" id="MBB4899476.1"/>
    </source>
</evidence>
<dbReference type="AlphaFoldDB" id="A0A7W7M176"/>
<gene>
    <name evidence="6" type="ORF">FHS37_003536</name>
</gene>
<evidence type="ECO:0000256" key="1">
    <source>
        <dbReference type="ARBA" id="ARBA00001968"/>
    </source>
</evidence>
<evidence type="ECO:0000313" key="7">
    <source>
        <dbReference type="Proteomes" id="UP000579523"/>
    </source>
</evidence>
<dbReference type="GO" id="GO:0046872">
    <property type="term" value="F:metal ion binding"/>
    <property type="evidence" value="ECO:0007669"/>
    <property type="project" value="UniProtKB-KW"/>
</dbReference>
<reference evidence="6 7" key="1">
    <citation type="submission" date="2020-08" db="EMBL/GenBank/DDBJ databases">
        <title>Genomic Encyclopedia of Type Strains, Phase III (KMG-III): the genomes of soil and plant-associated and newly described type strains.</title>
        <authorList>
            <person name="Whitman W."/>
        </authorList>
    </citation>
    <scope>NUCLEOTIDE SEQUENCE [LARGE SCALE GENOMIC DNA]</scope>
    <source>
        <strain evidence="6 7">CECT 3273</strain>
    </source>
</reference>
<dbReference type="EMBL" id="JACHJI010000005">
    <property type="protein sequence ID" value="MBB4899476.1"/>
    <property type="molecule type" value="Genomic_DNA"/>
</dbReference>
<dbReference type="InterPro" id="IPR027806">
    <property type="entry name" value="HARBI1_dom"/>
</dbReference>
<protein>
    <recommendedName>
        <fullName evidence="8">Transposase</fullName>
    </recommendedName>
</protein>
<comment type="caution">
    <text evidence="6">The sequence shown here is derived from an EMBL/GenBank/DDBJ whole genome shotgun (WGS) entry which is preliminary data.</text>
</comment>
<evidence type="ECO:0000256" key="3">
    <source>
        <dbReference type="SAM" id="MobiDB-lite"/>
    </source>
</evidence>